<proteinExistence type="predicted"/>
<evidence type="ECO:0000313" key="2">
    <source>
        <dbReference type="Proteomes" id="UP000024635"/>
    </source>
</evidence>
<name>A0A016X1R3_9BILA</name>
<sequence>MNERPAQDWSRRFRAGDFDLNVSSWSGRASVVDNGRLRQLVDSDPRQTMSGRTQVLGVHFTTIADYLRQLGTGLTTTAQKMTSYMYSLVALFIIVRFSSQGVIGEHDYSRERRNFFMSSGPSRARVMEMERLVNSIFPRKTRGDGSADSVEDVRPVVIPAEALIEKNQPCFCPVFSPCVGKCQRTYRYW</sequence>
<organism evidence="1 2">
    <name type="scientific">Ancylostoma ceylanicum</name>
    <dbReference type="NCBI Taxonomy" id="53326"/>
    <lineage>
        <taxon>Eukaryota</taxon>
        <taxon>Metazoa</taxon>
        <taxon>Ecdysozoa</taxon>
        <taxon>Nematoda</taxon>
        <taxon>Chromadorea</taxon>
        <taxon>Rhabditida</taxon>
        <taxon>Rhabditina</taxon>
        <taxon>Rhabditomorpha</taxon>
        <taxon>Strongyloidea</taxon>
        <taxon>Ancylostomatidae</taxon>
        <taxon>Ancylostomatinae</taxon>
        <taxon>Ancylostoma</taxon>
    </lineage>
</organism>
<comment type="caution">
    <text evidence="1">The sequence shown here is derived from an EMBL/GenBank/DDBJ whole genome shotgun (WGS) entry which is preliminary data.</text>
</comment>
<accession>A0A016X1R3</accession>
<dbReference type="AlphaFoldDB" id="A0A016X1R3"/>
<protein>
    <submittedName>
        <fullName evidence="1">Uncharacterized protein</fullName>
    </submittedName>
</protein>
<dbReference type="EMBL" id="JARK01000015">
    <property type="protein sequence ID" value="EYC45850.1"/>
    <property type="molecule type" value="Genomic_DNA"/>
</dbReference>
<dbReference type="OrthoDB" id="5850647at2759"/>
<dbReference type="Proteomes" id="UP000024635">
    <property type="component" value="Unassembled WGS sequence"/>
</dbReference>
<dbReference type="STRING" id="53326.A0A016X1R3"/>
<gene>
    <name evidence="1" type="primary">Acey_s0415.g1070</name>
    <name evidence="1" type="ORF">Y032_0415g1070</name>
</gene>
<keyword evidence="2" id="KW-1185">Reference proteome</keyword>
<evidence type="ECO:0000313" key="1">
    <source>
        <dbReference type="EMBL" id="EYC45850.1"/>
    </source>
</evidence>
<reference evidence="2" key="1">
    <citation type="journal article" date="2015" name="Nat. Genet.">
        <title>The genome and transcriptome of the zoonotic hookworm Ancylostoma ceylanicum identify infection-specific gene families.</title>
        <authorList>
            <person name="Schwarz E.M."/>
            <person name="Hu Y."/>
            <person name="Antoshechkin I."/>
            <person name="Miller M.M."/>
            <person name="Sternberg P.W."/>
            <person name="Aroian R.V."/>
        </authorList>
    </citation>
    <scope>NUCLEOTIDE SEQUENCE</scope>
    <source>
        <strain evidence="2">HY135</strain>
    </source>
</reference>